<reference evidence="2 3" key="2">
    <citation type="journal article" date="2016" name="Front. Microbiol.">
        <title>When Genome-Based Approach Meets the 'Old but Good': Revealing Genes Involved in the Antibacterial Activity of Pseudomonas sp. P482 against Soft Rot Pathogens.</title>
        <authorList>
            <person name="Krzyzanowska D.M."/>
            <person name="Ossowicki A."/>
            <person name="Rajewska M."/>
            <person name="Maciag T."/>
            <person name="Jablonska M."/>
            <person name="Obuchowski M."/>
            <person name="Heeb S."/>
            <person name="Jafra S."/>
        </authorList>
    </citation>
    <scope>NUCLEOTIDE SEQUENCE [LARGE SCALE GENOMIC DNA]</scope>
    <source>
        <strain evidence="2 3">P482</strain>
    </source>
</reference>
<proteinExistence type="predicted"/>
<dbReference type="Proteomes" id="UP000027121">
    <property type="component" value="Chromosome"/>
</dbReference>
<name>A0AAP0SI13_9PSED</name>
<dbReference type="AlphaFoldDB" id="A0AAP0SI13"/>
<protein>
    <recommendedName>
        <fullName evidence="4">Transmembrane protein</fullName>
    </recommendedName>
</protein>
<accession>A0AAP0SI13</accession>
<evidence type="ECO:0000313" key="2">
    <source>
        <dbReference type="EMBL" id="KDO00856.1"/>
    </source>
</evidence>
<keyword evidence="1" id="KW-0812">Transmembrane</keyword>
<dbReference type="RefSeq" id="WP_036994610.1">
    <property type="nucleotide sequence ID" value="NZ_CP071706.1"/>
</dbReference>
<keyword evidence="1" id="KW-0472">Membrane</keyword>
<keyword evidence="3" id="KW-1185">Reference proteome</keyword>
<feature type="transmembrane region" description="Helical" evidence="1">
    <location>
        <begin position="7"/>
        <end position="28"/>
    </location>
</feature>
<sequence length="141" mass="15591">MNTRNPLISVLIYPLAPIAVIYLTHVLCRELWFASFYVPGEDGGEVEPAMAMIGIPFLLIIGALLLGGLTVLKRWGAPRWLTALLRVPLVGMALLLSLIATVFFMGQPLAVFSHWQVASAWLAWLGSAGVFMVQQWDRLRS</sequence>
<feature type="transmembrane region" description="Helical" evidence="1">
    <location>
        <begin position="112"/>
        <end position="133"/>
    </location>
</feature>
<feature type="transmembrane region" description="Helical" evidence="1">
    <location>
        <begin position="84"/>
        <end position="106"/>
    </location>
</feature>
<dbReference type="KEGG" id="pdw:BV82_1310"/>
<evidence type="ECO:0000313" key="3">
    <source>
        <dbReference type="Proteomes" id="UP000027121"/>
    </source>
</evidence>
<evidence type="ECO:0000256" key="1">
    <source>
        <dbReference type="SAM" id="Phobius"/>
    </source>
</evidence>
<dbReference type="GeneID" id="98282691"/>
<gene>
    <name evidence="2" type="ORF">BV82_1310</name>
</gene>
<keyword evidence="1" id="KW-1133">Transmembrane helix</keyword>
<feature type="transmembrane region" description="Helical" evidence="1">
    <location>
        <begin position="48"/>
        <end position="72"/>
    </location>
</feature>
<evidence type="ECO:0008006" key="4">
    <source>
        <dbReference type="Google" id="ProtNLM"/>
    </source>
</evidence>
<dbReference type="EMBL" id="CP071706">
    <property type="protein sequence ID" value="KDO00856.1"/>
    <property type="molecule type" value="Genomic_DNA"/>
</dbReference>
<reference evidence="2 3" key="1">
    <citation type="journal article" date="2014" name="Genome Announc.">
        <title>Genome Sequence of Pseudomonas sp. Strain P482, a Tomato Rhizosphere Isolate with Broad-Spectrum Antimicrobial Activity.</title>
        <authorList>
            <person name="Krzyzanowska D.M."/>
            <person name="Ossowicki A."/>
            <person name="Jafra S."/>
        </authorList>
    </citation>
    <scope>NUCLEOTIDE SEQUENCE [LARGE SCALE GENOMIC DNA]</scope>
    <source>
        <strain evidence="2 3">P482</strain>
    </source>
</reference>
<organism evidence="2 3">
    <name type="scientific">Pseudomonas donghuensis</name>
    <dbReference type="NCBI Taxonomy" id="1163398"/>
    <lineage>
        <taxon>Bacteria</taxon>
        <taxon>Pseudomonadati</taxon>
        <taxon>Pseudomonadota</taxon>
        <taxon>Gammaproteobacteria</taxon>
        <taxon>Pseudomonadales</taxon>
        <taxon>Pseudomonadaceae</taxon>
        <taxon>Pseudomonas</taxon>
    </lineage>
</organism>